<sequence>MKKIIIPIGILLSTGLINAQLSPTENYVYTKTYLDHTNLKVTESVQYFDGLSRPKQTVNIKASPEGKDVVTKFEYDLFGRQVNDYLPIPQGGTLNGGIVSNPESNAPLIYGGEKIYSEKKLESSPLNRVEEQVQAGNGWSNKPVKFEYAAVTVADGVRKFKTVTTWKNGATESALEENWLYTDSQLYKNTVIDEDGNKTLEFKNGKGQTIMVRKEDGSSTYYVYNEYDQLAFVLPPMASMRGDIVSNTTKHDELCYQYRYDGRGRLVEKKLPGKGWEFMVYDKQDRLILTRDTVMEAKGQWLFTKYDKFGRTAYTGILSGAGREQMQTQIGTQNIVEDQIDSGFNKSGIMVYYTNNFLSDSQTVLTVNYYGVYPRDTKKYPPAAILGQPVINQVSGVSTWGMPTATYVKNIEDDNWTRNYLYYDYRGRTVGTHSVNHLGGYTSTESQLDFSGTPKMTVTRHKRLDTDAERIITETFEYDHQNRLLVHKHQVDNNPVEYLTQNKYNELSQLESRKVGGIDVTSPIQQIDYRYNIRGWMTKINDPKNLNGKLFGYEIKYNLTEGLEIPNVDFPELKVKPKFNGNIAEIDWKTSTDPNDYLRRYGYVYDALNRLSAGFYQKNNNPSGKEYFEKMDYDANGNITQLKRSAASEQGVSALIDNLTYAYEGNRLKTVTDSSTDYRGYPDTSGSIIGYDDNGNMTDQKDKGILNISYNYLNLPDYILFNRFLSTRTGQLRENTQYLYRADGIKLRKTYQYAPSNPLGTETSLYTKTTEYLDGFQYESGTGKKGQILGLKFVPTPEGYYNFENNKYIYNYTDHLGNVRLSYFKNDTGIEVLEENNYYPFGLKHDGYNTLPGNPNYNYKYNGKELQTESGMYDYGARMYMPDLGRWGVVDPLAETSRRWNPYNYAYNNPISFIDPDGRQGTDWIKKDNQWTYDANITTAVQAKAAGADAFAKNGSVISDAKIGSEGDAGYVRLNAGGTAEYMPDNLSTAMVNFSNETLGGTVSSGLQLDRDISHLGNEGGDYYSNPGGAGIGGGTNPFFRSDIDKVVDVEGYFGGIHNGLSRGDKGAPSLMNFMVDAMSLIDLYKPSKATGDPVNSDTLSFYGSQPVGLNIYKGSGGRTTGVGIKTQDVYKINMSKSQKDSMINRFNADGVKFGRQADSILKRITPR</sequence>
<accession>A0ABU7R0V4</accession>
<dbReference type="Proteomes" id="UP001350005">
    <property type="component" value="Unassembled WGS sequence"/>
</dbReference>
<dbReference type="RefSeq" id="WP_241309420.1">
    <property type="nucleotide sequence ID" value="NZ_JAKYXJ010000002.1"/>
</dbReference>
<comment type="caution">
    <text evidence="3">The sequence shown here is derived from an EMBL/GenBank/DDBJ whole genome shotgun (WGS) entry which is preliminary data.</text>
</comment>
<dbReference type="InterPro" id="IPR045619">
    <property type="entry name" value="DUF6443"/>
</dbReference>
<organism evidence="3 4">
    <name type="scientific">Chryseobacterium arthrosphaerae</name>
    <dbReference type="NCBI Taxonomy" id="651561"/>
    <lineage>
        <taxon>Bacteria</taxon>
        <taxon>Pseudomonadati</taxon>
        <taxon>Bacteroidota</taxon>
        <taxon>Flavobacteriia</taxon>
        <taxon>Flavobacteriales</taxon>
        <taxon>Weeksellaceae</taxon>
        <taxon>Chryseobacterium group</taxon>
        <taxon>Chryseobacterium</taxon>
    </lineage>
</organism>
<gene>
    <name evidence="3" type="ORF">V2E39_13385</name>
</gene>
<name>A0ABU7R0V4_9FLAO</name>
<evidence type="ECO:0000313" key="4">
    <source>
        <dbReference type="Proteomes" id="UP001350005"/>
    </source>
</evidence>
<feature type="chain" id="PRO_5047181267" evidence="1">
    <location>
        <begin position="20"/>
        <end position="1168"/>
    </location>
</feature>
<reference evidence="3 4" key="1">
    <citation type="submission" date="2024-01" db="EMBL/GenBank/DDBJ databases">
        <title>Whole genome of Chryseobacterium arthrosphaerae NNCa 2741.</title>
        <authorList>
            <person name="Boriskina E.V."/>
            <person name="Gordinskaya N.A."/>
            <person name="Kropotov V.S."/>
            <person name="Alekseeva A.E."/>
            <person name="Makhova M.A."/>
            <person name="Kryazhev D.V."/>
            <person name="Shkurkina I.S."/>
        </authorList>
    </citation>
    <scope>NUCLEOTIDE SEQUENCE [LARGE SCALE GENOMIC DNA]</scope>
    <source>
        <strain evidence="3 4">NNCa 2741</strain>
    </source>
</reference>
<evidence type="ECO:0000259" key="2">
    <source>
        <dbReference type="Pfam" id="PF20041"/>
    </source>
</evidence>
<dbReference type="EMBL" id="JAZGJU010000026">
    <property type="protein sequence ID" value="MEE6128381.1"/>
    <property type="molecule type" value="Genomic_DNA"/>
</dbReference>
<feature type="domain" description="DUF6443" evidence="2">
    <location>
        <begin position="31"/>
        <end position="148"/>
    </location>
</feature>
<evidence type="ECO:0000256" key="1">
    <source>
        <dbReference type="SAM" id="SignalP"/>
    </source>
</evidence>
<evidence type="ECO:0000313" key="3">
    <source>
        <dbReference type="EMBL" id="MEE6128381.1"/>
    </source>
</evidence>
<dbReference type="PANTHER" id="PTHR32305:SF15">
    <property type="entry name" value="PROTEIN RHSA-RELATED"/>
    <property type="match status" value="1"/>
</dbReference>
<dbReference type="PANTHER" id="PTHR32305">
    <property type="match status" value="1"/>
</dbReference>
<proteinExistence type="predicted"/>
<dbReference type="InterPro" id="IPR050708">
    <property type="entry name" value="T6SS_VgrG/RHS"/>
</dbReference>
<protein>
    <submittedName>
        <fullName evidence="3">DUF6443 domain-containing protein</fullName>
    </submittedName>
</protein>
<dbReference type="NCBIfam" id="TIGR03696">
    <property type="entry name" value="Rhs_assc_core"/>
    <property type="match status" value="1"/>
</dbReference>
<feature type="signal peptide" evidence="1">
    <location>
        <begin position="1"/>
        <end position="19"/>
    </location>
</feature>
<dbReference type="InterPro" id="IPR022385">
    <property type="entry name" value="Rhs_assc_core"/>
</dbReference>
<keyword evidence="1" id="KW-0732">Signal</keyword>
<keyword evidence="4" id="KW-1185">Reference proteome</keyword>
<dbReference type="Pfam" id="PF20041">
    <property type="entry name" value="DUF6443"/>
    <property type="match status" value="1"/>
</dbReference>
<dbReference type="Gene3D" id="2.180.10.10">
    <property type="entry name" value="RHS repeat-associated core"/>
    <property type="match status" value="1"/>
</dbReference>